<sequence>MSELRLQVAKIPSNELALTNCVIVHQHVLDEKICRHVKVNGYLCSVRNSGQVKPGLIAMAAPTRKWGAFTLEQVVKVEPFSISAGNIIQSITFEVDFNAKRDIISTPFDTDAMASQFKDLYAGQAFTVGQLLVMECKTPEGKAVTLCLVVVSINAADPKRIAAGSADAFVSVNFGQIVGGSFIVFDKKEGAPINLAGKSKGKVAYKSIINTDWSFEKIGIGGLDTQFTSIFRRAFFSRLFSPDQIEELGMKHVRGLLLYGPPGTGKTLIARQIGKMLNSKEPKIVNGPEILDKYVGESEANVRKLFADAEAEWKTSGHNSSLHIIIFDEIDAICKQRGSQAGSSSVHDTVVNQLLSKMDGVDQLNNVLIIGMTNRRDMIDEALLRPGRMEVQMEIALPDEHGRVQILNIHTDKLKKHNLLEKDVNIEDIAKKAKNFSGAELEGLVRAAQSSAMNKLVTMGDKVTVDRDGLEKLRVCADDFEHALKYDIKPAFGTEDDMLEKFLYGDIIFWSEEIQRILKHCSCGVEVARDPESRGSVKILLKGQTGTGKTRLVAEIAKRSGFPYIKVCSPGKLQGMSELAKCQSIKKIFQDAYKSPLSIIIIDDIDKLLGYAAIGPRFSNDVLQSLLVNLTEPPPKDKKLLILATSSSRDYLQELDVYSSFDTVITVPSIKTVSHVIHVVEEADVFDKSAVRYIIDQLKAVENTINIGVRKLLSVIEDVKKIDEADRTDALIEGINDVSLGF</sequence>
<evidence type="ECO:0000313" key="2">
    <source>
        <dbReference type="WBParaSite" id="RSKR_0000054300.1"/>
    </source>
</evidence>
<evidence type="ECO:0000313" key="1">
    <source>
        <dbReference type="Proteomes" id="UP000095286"/>
    </source>
</evidence>
<organism evidence="1 2">
    <name type="scientific">Rhabditophanes sp. KR3021</name>
    <dbReference type="NCBI Taxonomy" id="114890"/>
    <lineage>
        <taxon>Eukaryota</taxon>
        <taxon>Metazoa</taxon>
        <taxon>Ecdysozoa</taxon>
        <taxon>Nematoda</taxon>
        <taxon>Chromadorea</taxon>
        <taxon>Rhabditida</taxon>
        <taxon>Tylenchina</taxon>
        <taxon>Panagrolaimomorpha</taxon>
        <taxon>Strongyloidoidea</taxon>
        <taxon>Alloionematidae</taxon>
        <taxon>Rhabditophanes</taxon>
    </lineage>
</organism>
<accession>A0AC35TH86</accession>
<reference evidence="2" key="1">
    <citation type="submission" date="2016-11" db="UniProtKB">
        <authorList>
            <consortium name="WormBaseParasite"/>
        </authorList>
    </citation>
    <scope>IDENTIFICATION</scope>
    <source>
        <strain evidence="2">KR3021</strain>
    </source>
</reference>
<dbReference type="Proteomes" id="UP000095286">
    <property type="component" value="Unplaced"/>
</dbReference>
<protein>
    <submittedName>
        <fullName evidence="2">Vesicle-fusing ATPase</fullName>
    </submittedName>
</protein>
<dbReference type="WBParaSite" id="RSKR_0000054300.1">
    <property type="protein sequence ID" value="RSKR_0000054300.1"/>
    <property type="gene ID" value="RSKR_0000054300"/>
</dbReference>
<name>A0AC35TH86_9BILA</name>
<proteinExistence type="predicted"/>